<dbReference type="Proteomes" id="UP000625711">
    <property type="component" value="Unassembled WGS sequence"/>
</dbReference>
<evidence type="ECO:0000313" key="1">
    <source>
        <dbReference type="EMBL" id="KAF7269799.1"/>
    </source>
</evidence>
<gene>
    <name evidence="1" type="ORF">GWI33_017185</name>
</gene>
<organism evidence="1 2">
    <name type="scientific">Rhynchophorus ferrugineus</name>
    <name type="common">Red palm weevil</name>
    <name type="synonym">Curculio ferrugineus</name>
    <dbReference type="NCBI Taxonomy" id="354439"/>
    <lineage>
        <taxon>Eukaryota</taxon>
        <taxon>Metazoa</taxon>
        <taxon>Ecdysozoa</taxon>
        <taxon>Arthropoda</taxon>
        <taxon>Hexapoda</taxon>
        <taxon>Insecta</taxon>
        <taxon>Pterygota</taxon>
        <taxon>Neoptera</taxon>
        <taxon>Endopterygota</taxon>
        <taxon>Coleoptera</taxon>
        <taxon>Polyphaga</taxon>
        <taxon>Cucujiformia</taxon>
        <taxon>Curculionidae</taxon>
        <taxon>Dryophthorinae</taxon>
        <taxon>Rhynchophorus</taxon>
    </lineage>
</organism>
<comment type="caution">
    <text evidence="1">The sequence shown here is derived from an EMBL/GenBank/DDBJ whole genome shotgun (WGS) entry which is preliminary data.</text>
</comment>
<proteinExistence type="predicted"/>
<evidence type="ECO:0000313" key="2">
    <source>
        <dbReference type="Proteomes" id="UP000625711"/>
    </source>
</evidence>
<dbReference type="EMBL" id="JAACXV010014184">
    <property type="protein sequence ID" value="KAF7269799.1"/>
    <property type="molecule type" value="Genomic_DNA"/>
</dbReference>
<sequence>MSLEFNGYSYKFLYSINDEKHVYICIDGSCRVKIIVSGKPEAILKRIGRHKHQDKKPNQALQHILEDCQKTNFLGPDPEVNLRKLKRYVKTERTKYNIQRRLRQTVLRKSFLKSVWSRAVDFYKSNREMAKKIYKWKKLLKPSSIKKTVFKAVTFISIFT</sequence>
<protein>
    <submittedName>
        <fullName evidence="1">Uncharacterized protein</fullName>
    </submittedName>
</protein>
<name>A0A834HX78_RHYFE</name>
<dbReference type="AlphaFoldDB" id="A0A834HX78"/>
<keyword evidence="2" id="KW-1185">Reference proteome</keyword>
<accession>A0A834HX78</accession>
<reference evidence="1" key="1">
    <citation type="submission" date="2020-08" db="EMBL/GenBank/DDBJ databases">
        <title>Genome sequencing and assembly of the red palm weevil Rhynchophorus ferrugineus.</title>
        <authorList>
            <person name="Dias G.B."/>
            <person name="Bergman C.M."/>
            <person name="Manee M."/>
        </authorList>
    </citation>
    <scope>NUCLEOTIDE SEQUENCE</scope>
    <source>
        <strain evidence="1">AA-2017</strain>
        <tissue evidence="1">Whole larva</tissue>
    </source>
</reference>